<evidence type="ECO:0000313" key="1">
    <source>
        <dbReference type="EMBL" id="QHT93171.1"/>
    </source>
</evidence>
<dbReference type="InterPro" id="IPR043913">
    <property type="entry name" value="DUF5764"/>
</dbReference>
<dbReference type="AlphaFoldDB" id="A0A6C0IIV1"/>
<dbReference type="Pfam" id="PF19068">
    <property type="entry name" value="DUF5764"/>
    <property type="match status" value="1"/>
</dbReference>
<dbReference type="EMBL" id="MN740201">
    <property type="protein sequence ID" value="QHT93171.1"/>
    <property type="molecule type" value="Genomic_DNA"/>
</dbReference>
<sequence>MDDFVISNLNESRNEWCSRLVSIFTPLVADGVRSIFSEAWKICIQNDEANKYLMTFQNLLSRVPKWNNEIIEKERVRIVEKSGCDYLEDLITCVHIIQLKILTCIRVGNKQKKIDITIPKLDNFIHKVYISVARKLYSNVYLFEKNIPPLQLQKNNRELEMIVQESIMNVIRESIPTEEIIRAYMDESIEHEEEVIVETIDNPEEEKEVDVRENNEANQITTDMVDNAESVREPVEEEPVMTQTIQDMNPDEKVVTTLSFNDIDSVLDEVNQINEIDAPKSIEKLEELSTSRAMENSMYGSDDEDDDKLTIDTKDLHLTDFDVLDEQETSRLDPTKVVLNDVEELY</sequence>
<proteinExistence type="predicted"/>
<name>A0A6C0IIV1_9ZZZZ</name>
<accession>A0A6C0IIV1</accession>
<reference evidence="1" key="1">
    <citation type="journal article" date="2020" name="Nature">
        <title>Giant virus diversity and host interactions through global metagenomics.</title>
        <authorList>
            <person name="Schulz F."/>
            <person name="Roux S."/>
            <person name="Paez-Espino D."/>
            <person name="Jungbluth S."/>
            <person name="Walsh D.A."/>
            <person name="Denef V.J."/>
            <person name="McMahon K.D."/>
            <person name="Konstantinidis K.T."/>
            <person name="Eloe-Fadrosh E.A."/>
            <person name="Kyrpides N.C."/>
            <person name="Woyke T."/>
        </authorList>
    </citation>
    <scope>NUCLEOTIDE SEQUENCE</scope>
    <source>
        <strain evidence="1">GVMAG-M-3300023210-19</strain>
    </source>
</reference>
<organism evidence="1">
    <name type="scientific">viral metagenome</name>
    <dbReference type="NCBI Taxonomy" id="1070528"/>
    <lineage>
        <taxon>unclassified sequences</taxon>
        <taxon>metagenomes</taxon>
        <taxon>organismal metagenomes</taxon>
    </lineage>
</organism>
<protein>
    <submittedName>
        <fullName evidence="1">Uncharacterized protein</fullName>
    </submittedName>
</protein>